<dbReference type="AlphaFoldDB" id="A0AAV7GBK6"/>
<gene>
    <name evidence="2" type="ORF">IEQ34_011949</name>
</gene>
<evidence type="ECO:0000313" key="3">
    <source>
        <dbReference type="Proteomes" id="UP000775213"/>
    </source>
</evidence>
<sequence>MSLVQRFSSQISHKLKKISTKKCQSSFSPLVPRDTSHAAVFPESEWPTRHQNPIQNTGYRRSPRHPGQAQTTSFNLGRTSSSQNLAYSRVSPEFFENSTTATPSATSNTSAVMANFPILPSSLLSILNLKPPLSSLATPKPSPIPAPSNASTIAAGDCRDVKIVPFFLLLPSPSNIPDKSKPPAMAEINSNAL</sequence>
<dbReference type="EMBL" id="JAGFBR010000011">
    <property type="protein sequence ID" value="KAH0459135.1"/>
    <property type="molecule type" value="Genomic_DNA"/>
</dbReference>
<protein>
    <submittedName>
        <fullName evidence="2">Uncharacterized protein</fullName>
    </submittedName>
</protein>
<proteinExistence type="predicted"/>
<evidence type="ECO:0000256" key="1">
    <source>
        <dbReference type="SAM" id="MobiDB-lite"/>
    </source>
</evidence>
<feature type="region of interest" description="Disordered" evidence="1">
    <location>
        <begin position="44"/>
        <end position="78"/>
    </location>
</feature>
<reference evidence="2 3" key="1">
    <citation type="journal article" date="2021" name="Hortic Res">
        <title>Chromosome-scale assembly of the Dendrobium chrysotoxum genome enhances the understanding of orchid evolution.</title>
        <authorList>
            <person name="Zhang Y."/>
            <person name="Zhang G.Q."/>
            <person name="Zhang D."/>
            <person name="Liu X.D."/>
            <person name="Xu X.Y."/>
            <person name="Sun W.H."/>
            <person name="Yu X."/>
            <person name="Zhu X."/>
            <person name="Wang Z.W."/>
            <person name="Zhao X."/>
            <person name="Zhong W.Y."/>
            <person name="Chen H."/>
            <person name="Yin W.L."/>
            <person name="Huang T."/>
            <person name="Niu S.C."/>
            <person name="Liu Z.J."/>
        </authorList>
    </citation>
    <scope>NUCLEOTIDE SEQUENCE [LARGE SCALE GENOMIC DNA]</scope>
    <source>
        <strain evidence="2">Lindl</strain>
    </source>
</reference>
<organism evidence="2 3">
    <name type="scientific">Dendrobium chrysotoxum</name>
    <name type="common">Orchid</name>
    <dbReference type="NCBI Taxonomy" id="161865"/>
    <lineage>
        <taxon>Eukaryota</taxon>
        <taxon>Viridiplantae</taxon>
        <taxon>Streptophyta</taxon>
        <taxon>Embryophyta</taxon>
        <taxon>Tracheophyta</taxon>
        <taxon>Spermatophyta</taxon>
        <taxon>Magnoliopsida</taxon>
        <taxon>Liliopsida</taxon>
        <taxon>Asparagales</taxon>
        <taxon>Orchidaceae</taxon>
        <taxon>Epidendroideae</taxon>
        <taxon>Malaxideae</taxon>
        <taxon>Dendrobiinae</taxon>
        <taxon>Dendrobium</taxon>
    </lineage>
</organism>
<dbReference type="Proteomes" id="UP000775213">
    <property type="component" value="Unassembled WGS sequence"/>
</dbReference>
<evidence type="ECO:0000313" key="2">
    <source>
        <dbReference type="EMBL" id="KAH0459135.1"/>
    </source>
</evidence>
<comment type="caution">
    <text evidence="2">The sequence shown here is derived from an EMBL/GenBank/DDBJ whole genome shotgun (WGS) entry which is preliminary data.</text>
</comment>
<feature type="compositionally biased region" description="Polar residues" evidence="1">
    <location>
        <begin position="49"/>
        <end position="59"/>
    </location>
</feature>
<keyword evidence="3" id="KW-1185">Reference proteome</keyword>
<accession>A0AAV7GBK6</accession>
<feature type="compositionally biased region" description="Polar residues" evidence="1">
    <location>
        <begin position="68"/>
        <end position="78"/>
    </location>
</feature>
<name>A0AAV7GBK6_DENCH</name>